<gene>
    <name evidence="8" type="ORF">CW751_07670</name>
</gene>
<dbReference type="GO" id="GO:0009279">
    <property type="term" value="C:cell outer membrane"/>
    <property type="evidence" value="ECO:0007669"/>
    <property type="project" value="UniProtKB-SubCell"/>
</dbReference>
<dbReference type="Gene3D" id="2.40.160.60">
    <property type="entry name" value="Outer membrane protein transport protein (OMPP1/FadL/TodX)"/>
    <property type="match status" value="1"/>
</dbReference>
<evidence type="ECO:0000256" key="5">
    <source>
        <dbReference type="ARBA" id="ARBA00022729"/>
    </source>
</evidence>
<evidence type="ECO:0008006" key="10">
    <source>
        <dbReference type="Google" id="ProtNLM"/>
    </source>
</evidence>
<keyword evidence="7" id="KW-0998">Cell outer membrane</keyword>
<dbReference type="SUPFAM" id="SSF56935">
    <property type="entry name" value="Porins"/>
    <property type="match status" value="1"/>
</dbReference>
<dbReference type="Proteomes" id="UP000236654">
    <property type="component" value="Unassembled WGS sequence"/>
</dbReference>
<reference evidence="8 9" key="1">
    <citation type="submission" date="2017-12" db="EMBL/GenBank/DDBJ databases">
        <title>The draft genome sequence of Brumimicrobium saltpan LHR20.</title>
        <authorList>
            <person name="Do Z.-J."/>
            <person name="Luo H.-R."/>
        </authorList>
    </citation>
    <scope>NUCLEOTIDE SEQUENCE [LARGE SCALE GENOMIC DNA]</scope>
    <source>
        <strain evidence="8 9">LHR20</strain>
    </source>
</reference>
<sequence length="453" mass="51094">MAGSFGALGADISALQINPAGMGRFSTSKTSISFNNSILTNSATYNGTVVNSSENKFSLAAAGVVFTTDLSTSNDGRKYGQLTLGYTRLKNFANRKRYEGENFYSLLDVFANSGYGIDPAYIFELRPFTTGLAYDVFALNYDPSGEQYYSLLTLGDMYHEREIITDGGIGEFHIGYSENYMDVLYYGASIGVRRVNYEESYSHHEELLDTVGTSLMSFNYLYDQSTEGTGFNLKLGLIYLPTDQYRIGLSFESPTVFTLEDKWTADMTALHDDGLKYVEPEYVPEGTFQYRLKTPMKIRTSFAYILGMRGAINLDLELSRLVAGKLRPANSNEYNASQYDFKYENDAVREQYRTIVNTRLGIEYMIFSGFFVRGGIAILPQPYKNKDISSITRPNMTYAAGIGWENRLLSLNLGYRLLEMNSEYYAFDPSKVENRTVFNTNAHNLVFTASFKF</sequence>
<dbReference type="GO" id="GO:0015483">
    <property type="term" value="F:long-chain fatty acid transporting porin activity"/>
    <property type="evidence" value="ECO:0007669"/>
    <property type="project" value="TreeGrafter"/>
</dbReference>
<evidence type="ECO:0000256" key="6">
    <source>
        <dbReference type="ARBA" id="ARBA00023136"/>
    </source>
</evidence>
<comment type="subcellular location">
    <subcellularLocation>
        <location evidence="1">Cell outer membrane</location>
        <topology evidence="1">Multi-pass membrane protein</topology>
    </subcellularLocation>
</comment>
<comment type="caution">
    <text evidence="8">The sequence shown here is derived from an EMBL/GenBank/DDBJ whole genome shotgun (WGS) entry which is preliminary data.</text>
</comment>
<keyword evidence="4" id="KW-0812">Transmembrane</keyword>
<name>A0A2I0R362_9FLAO</name>
<keyword evidence="3" id="KW-1134">Transmembrane beta strand</keyword>
<dbReference type="PANTHER" id="PTHR35093">
    <property type="entry name" value="OUTER MEMBRANE PROTEIN NMB0088-RELATED"/>
    <property type="match status" value="1"/>
</dbReference>
<keyword evidence="9" id="KW-1185">Reference proteome</keyword>
<comment type="similarity">
    <text evidence="2">Belongs to the OmpP1/FadL family.</text>
</comment>
<evidence type="ECO:0000256" key="3">
    <source>
        <dbReference type="ARBA" id="ARBA00022452"/>
    </source>
</evidence>
<dbReference type="AlphaFoldDB" id="A0A2I0R362"/>
<evidence type="ECO:0000256" key="2">
    <source>
        <dbReference type="ARBA" id="ARBA00008163"/>
    </source>
</evidence>
<accession>A0A2I0R362</accession>
<dbReference type="InterPro" id="IPR005017">
    <property type="entry name" value="OMPP1/FadL/TodX"/>
</dbReference>
<evidence type="ECO:0000256" key="7">
    <source>
        <dbReference type="ARBA" id="ARBA00023237"/>
    </source>
</evidence>
<dbReference type="EMBL" id="PJNI01000007">
    <property type="protein sequence ID" value="PKR81032.1"/>
    <property type="molecule type" value="Genomic_DNA"/>
</dbReference>
<keyword evidence="6" id="KW-0472">Membrane</keyword>
<evidence type="ECO:0000313" key="9">
    <source>
        <dbReference type="Proteomes" id="UP000236654"/>
    </source>
</evidence>
<dbReference type="PANTHER" id="PTHR35093:SF8">
    <property type="entry name" value="OUTER MEMBRANE PROTEIN NMB0088-RELATED"/>
    <property type="match status" value="1"/>
</dbReference>
<proteinExistence type="inferred from homology"/>
<protein>
    <recommendedName>
        <fullName evidence="10">Aromatic hydrocarbon degradation protein</fullName>
    </recommendedName>
</protein>
<keyword evidence="5" id="KW-0732">Signal</keyword>
<evidence type="ECO:0000313" key="8">
    <source>
        <dbReference type="EMBL" id="PKR81032.1"/>
    </source>
</evidence>
<evidence type="ECO:0000256" key="1">
    <source>
        <dbReference type="ARBA" id="ARBA00004571"/>
    </source>
</evidence>
<evidence type="ECO:0000256" key="4">
    <source>
        <dbReference type="ARBA" id="ARBA00022692"/>
    </source>
</evidence>
<organism evidence="8 9">
    <name type="scientific">Brumimicrobium salinarum</name>
    <dbReference type="NCBI Taxonomy" id="2058658"/>
    <lineage>
        <taxon>Bacteria</taxon>
        <taxon>Pseudomonadati</taxon>
        <taxon>Bacteroidota</taxon>
        <taxon>Flavobacteriia</taxon>
        <taxon>Flavobacteriales</taxon>
        <taxon>Crocinitomicaceae</taxon>
        <taxon>Brumimicrobium</taxon>
    </lineage>
</organism>